<dbReference type="GO" id="GO:0046872">
    <property type="term" value="F:metal ion binding"/>
    <property type="evidence" value="ECO:0007669"/>
    <property type="project" value="UniProtKB-KW"/>
</dbReference>
<comment type="similarity">
    <text evidence="7">Belongs to the eukaryotic-type primase large subunit family.</text>
</comment>
<evidence type="ECO:0000256" key="7">
    <source>
        <dbReference type="HAMAP-Rule" id="MF_00701"/>
    </source>
</evidence>
<comment type="caution">
    <text evidence="9">The sequence shown here is derived from an EMBL/GenBank/DDBJ whole genome shotgun (WGS) entry which is preliminary data.</text>
</comment>
<dbReference type="Pfam" id="PF04104">
    <property type="entry name" value="DNA_primase_lrg"/>
    <property type="match status" value="1"/>
</dbReference>
<organism evidence="9">
    <name type="scientific">Fervidicoccus fontis</name>
    <dbReference type="NCBI Taxonomy" id="683846"/>
    <lineage>
        <taxon>Archaea</taxon>
        <taxon>Thermoproteota</taxon>
        <taxon>Thermoprotei</taxon>
        <taxon>Fervidicoccales</taxon>
        <taxon>Fervidicoccaceae</taxon>
        <taxon>Fervidicoccus</taxon>
    </lineage>
</organism>
<feature type="binding site" evidence="7">
    <location>
        <position position="351"/>
    </location>
    <ligand>
        <name>[4Fe-4S] cluster</name>
        <dbReference type="ChEBI" id="CHEBI:49883"/>
    </ligand>
</feature>
<dbReference type="HAMAP" id="MF_00701">
    <property type="entry name" value="DNA_primase_lrg_arc"/>
    <property type="match status" value="1"/>
</dbReference>
<comment type="function">
    <text evidence="7">Regulatory subunit of DNA primase, an RNA polymerase that catalyzes the synthesis of short RNA molecules used as primers for DNA polymerase during DNA replication. Stabilizes and modulates the activity of the small subunit, increasing the rate of DNA synthesis, and conferring RNA synthesis capability. The DNA polymerase activity may enable DNA primase to also catalyze primer extension after primer synthesis. May also play a role in DNA repair.</text>
</comment>
<evidence type="ECO:0000259" key="8">
    <source>
        <dbReference type="Pfam" id="PF04104"/>
    </source>
</evidence>
<dbReference type="GO" id="GO:0006269">
    <property type="term" value="P:DNA replication, synthesis of primer"/>
    <property type="evidence" value="ECO:0007669"/>
    <property type="project" value="UniProtKB-UniRule"/>
</dbReference>
<keyword evidence="5 7" id="KW-0408">Iron</keyword>
<name>A0A7J3ZJD7_9CREN</name>
<dbReference type="GO" id="GO:0051539">
    <property type="term" value="F:4 iron, 4 sulfur cluster binding"/>
    <property type="evidence" value="ECO:0007669"/>
    <property type="project" value="UniProtKB-UniRule"/>
</dbReference>
<evidence type="ECO:0000256" key="4">
    <source>
        <dbReference type="ARBA" id="ARBA00022723"/>
    </source>
</evidence>
<evidence type="ECO:0000256" key="3">
    <source>
        <dbReference type="ARBA" id="ARBA00022705"/>
    </source>
</evidence>
<feature type="domain" description="DNA primase large subunit C-terminal" evidence="8">
    <location>
        <begin position="263"/>
        <end position="372"/>
    </location>
</feature>
<dbReference type="InterPro" id="IPR007238">
    <property type="entry name" value="DNA_primase_lsu_euk/arc"/>
</dbReference>
<proteinExistence type="inferred from homology"/>
<accession>A0A7J3ZJD7</accession>
<evidence type="ECO:0000256" key="5">
    <source>
        <dbReference type="ARBA" id="ARBA00023004"/>
    </source>
</evidence>
<feature type="binding site" evidence="7">
    <location>
        <position position="355"/>
    </location>
    <ligand>
        <name>[4Fe-4S] cluster</name>
        <dbReference type="ChEBI" id="CHEBI:49883"/>
    </ligand>
</feature>
<dbReference type="PANTHER" id="PTHR10537:SF3">
    <property type="entry name" value="DNA PRIMASE LARGE SUBUNIT"/>
    <property type="match status" value="1"/>
</dbReference>
<dbReference type="Pfam" id="PF26466">
    <property type="entry name" value="DNA_primase_lrg_N"/>
    <property type="match status" value="1"/>
</dbReference>
<gene>
    <name evidence="7" type="primary">priL</name>
    <name evidence="9" type="ORF">ENM78_01950</name>
</gene>
<keyword evidence="1 7" id="KW-0004">4Fe-4S</keyword>
<evidence type="ECO:0000313" key="9">
    <source>
        <dbReference type="EMBL" id="HHQ80215.1"/>
    </source>
</evidence>
<dbReference type="CDD" id="cd06560">
    <property type="entry name" value="PriL"/>
    <property type="match status" value="1"/>
</dbReference>
<comment type="cofactor">
    <cofactor evidence="7">
        <name>[4Fe-4S] cluster</name>
        <dbReference type="ChEBI" id="CHEBI:49883"/>
    </cofactor>
    <text evidence="7">Binds 1 [4Fe-4S] cluster.</text>
</comment>
<feature type="binding site" evidence="7">
    <location>
        <position position="269"/>
    </location>
    <ligand>
        <name>[4Fe-4S] cluster</name>
        <dbReference type="ChEBI" id="CHEBI:49883"/>
    </ligand>
</feature>
<feature type="binding site" evidence="7">
    <location>
        <position position="342"/>
    </location>
    <ligand>
        <name>[4Fe-4S] cluster</name>
        <dbReference type="ChEBI" id="CHEBI:49883"/>
    </ligand>
</feature>
<keyword evidence="3 7" id="KW-0235">DNA replication</keyword>
<keyword evidence="4 7" id="KW-0479">Metal-binding</keyword>
<evidence type="ECO:0000256" key="6">
    <source>
        <dbReference type="ARBA" id="ARBA00023014"/>
    </source>
</evidence>
<dbReference type="PANTHER" id="PTHR10537">
    <property type="entry name" value="DNA PRIMASE LARGE SUBUNIT"/>
    <property type="match status" value="1"/>
</dbReference>
<dbReference type="EMBL" id="DRZC01000028">
    <property type="protein sequence ID" value="HHQ80215.1"/>
    <property type="molecule type" value="Genomic_DNA"/>
</dbReference>
<protein>
    <recommendedName>
        <fullName evidence="7">DNA primase large subunit PriL</fullName>
    </recommendedName>
</protein>
<dbReference type="GO" id="GO:0003899">
    <property type="term" value="F:DNA-directed RNA polymerase activity"/>
    <property type="evidence" value="ECO:0007669"/>
    <property type="project" value="InterPro"/>
</dbReference>
<evidence type="ECO:0000256" key="1">
    <source>
        <dbReference type="ARBA" id="ARBA00022485"/>
    </source>
</evidence>
<dbReference type="InterPro" id="IPR058560">
    <property type="entry name" value="DNA_primase_C"/>
</dbReference>
<sequence>MSKIYKSIGLSDFPFIVDNPLEYLEKLGLPSGAKSILEAAELVGVQSRVREIVQNVLERQVYPLRSDVEALREALAFHATVAVLALLGDRRLGKRFAISVAKSVTEKLRSAEDKLIVALARRLGLNVAKHESDDSLKVNVRQTVSRNVIKTLQYSIPFVEYLKLSKRFWGDPNWKLTNQMLLHGRVYLERKKLLRLLEEKVVAHVEGLIEKSASEIMQETEVPSCFTDILTEVREKIAKIAARPQLESTSRVEGLQLPEAPVYEAFPPCLKGILTQALEGENLSHHQRFALATFMTWIGAGEEDILEVLRKLPDYNEKKAKYQIEHLMGKRGGGKKYLPYSCATMKTLGMCVAECNTKNPLEAYRRNLKAISRQAERQRKG</sequence>
<evidence type="ECO:0000256" key="2">
    <source>
        <dbReference type="ARBA" id="ARBA00022515"/>
    </source>
</evidence>
<reference evidence="9" key="1">
    <citation type="journal article" date="2020" name="mSystems">
        <title>Genome- and Community-Level Interaction Insights into Carbon Utilization and Element Cycling Functions of Hydrothermarchaeota in Hydrothermal Sediment.</title>
        <authorList>
            <person name="Zhou Z."/>
            <person name="Liu Y."/>
            <person name="Xu W."/>
            <person name="Pan J."/>
            <person name="Luo Z.H."/>
            <person name="Li M."/>
        </authorList>
    </citation>
    <scope>NUCLEOTIDE SEQUENCE [LARGE SCALE GENOMIC DNA]</scope>
    <source>
        <strain evidence="9">SpSt-1116</strain>
    </source>
</reference>
<keyword evidence="6 7" id="KW-0411">Iron-sulfur</keyword>
<keyword evidence="2 7" id="KW-0639">Primosome</keyword>
<dbReference type="GO" id="GO:0006270">
    <property type="term" value="P:DNA replication initiation"/>
    <property type="evidence" value="ECO:0007669"/>
    <property type="project" value="TreeGrafter"/>
</dbReference>
<dbReference type="AlphaFoldDB" id="A0A7J3ZJD7"/>
<dbReference type="GO" id="GO:1990077">
    <property type="term" value="C:primosome complex"/>
    <property type="evidence" value="ECO:0007669"/>
    <property type="project" value="UniProtKB-KW"/>
</dbReference>
<dbReference type="SUPFAM" id="SSF140914">
    <property type="entry name" value="PriB N-terminal domain-like"/>
    <property type="match status" value="1"/>
</dbReference>
<dbReference type="InterPro" id="IPR023642">
    <property type="entry name" value="DNA_primase_lsu_PriL"/>
</dbReference>
<comment type="subunit">
    <text evidence="7">Heterodimer of a small subunit (PriS) and a large subunit (PriL).</text>
</comment>